<evidence type="ECO:0008006" key="6">
    <source>
        <dbReference type="Google" id="ProtNLM"/>
    </source>
</evidence>
<protein>
    <recommendedName>
        <fullName evidence="6">Mce-associated membrane protein</fullName>
    </recommendedName>
</protein>
<accession>A0A7W3J2Q0</accession>
<dbReference type="EMBL" id="JACGXA010000001">
    <property type="protein sequence ID" value="MBA8805059.1"/>
    <property type="molecule type" value="Genomic_DNA"/>
</dbReference>
<keyword evidence="3" id="KW-1133">Transmembrane helix</keyword>
<gene>
    <name evidence="4" type="ORF">FB382_003350</name>
</gene>
<evidence type="ECO:0000256" key="1">
    <source>
        <dbReference type="ARBA" id="ARBA00004370"/>
    </source>
</evidence>
<name>A0A7W3J2Q0_9ACTN</name>
<keyword evidence="2 3" id="KW-0472">Membrane</keyword>
<dbReference type="PANTHER" id="PTHR37042">
    <property type="entry name" value="OUTER MEMBRANE PROTEIN RV1973"/>
    <property type="match status" value="1"/>
</dbReference>
<keyword evidence="3" id="KW-0812">Transmembrane</keyword>
<dbReference type="Proteomes" id="UP000580910">
    <property type="component" value="Unassembled WGS sequence"/>
</dbReference>
<feature type="transmembrane region" description="Helical" evidence="3">
    <location>
        <begin position="26"/>
        <end position="48"/>
    </location>
</feature>
<dbReference type="RefSeq" id="WP_182540870.1">
    <property type="nucleotide sequence ID" value="NZ_JACGXA010000001.1"/>
</dbReference>
<organism evidence="4 5">
    <name type="scientific">Nocardioides ginsengisegetis</name>
    <dbReference type="NCBI Taxonomy" id="661491"/>
    <lineage>
        <taxon>Bacteria</taxon>
        <taxon>Bacillati</taxon>
        <taxon>Actinomycetota</taxon>
        <taxon>Actinomycetes</taxon>
        <taxon>Propionibacteriales</taxon>
        <taxon>Nocardioidaceae</taxon>
        <taxon>Nocardioides</taxon>
    </lineage>
</organism>
<evidence type="ECO:0000256" key="2">
    <source>
        <dbReference type="ARBA" id="ARBA00023136"/>
    </source>
</evidence>
<comment type="subcellular location">
    <subcellularLocation>
        <location evidence="1">Membrane</location>
    </subcellularLocation>
</comment>
<comment type="caution">
    <text evidence="4">The sequence shown here is derived from an EMBL/GenBank/DDBJ whole genome shotgun (WGS) entry which is preliminary data.</text>
</comment>
<keyword evidence="5" id="KW-1185">Reference proteome</keyword>
<sequence>MTSSSPTDFSAGSSTGERSGAATFRVVLAGVLVLVLLASAGTLVWLLASRRGEADDVQAQREKVMAVSEQFMLRVNTYGPDLLDSHGQMPKYRELVEGVITPKFKTSFDQGVTAAEQTVAKVGVARTAKVFAVGVSAIDADSATALVAGQFVNSYPKGDSRVNDEPAPFRVEVTLVKTDGTWLVDNFTPVTGEAQ</sequence>
<proteinExistence type="predicted"/>
<evidence type="ECO:0000256" key="3">
    <source>
        <dbReference type="SAM" id="Phobius"/>
    </source>
</evidence>
<dbReference type="AlphaFoldDB" id="A0A7W3J2Q0"/>
<evidence type="ECO:0000313" key="5">
    <source>
        <dbReference type="Proteomes" id="UP000580910"/>
    </source>
</evidence>
<dbReference type="PANTHER" id="PTHR37042:SF4">
    <property type="entry name" value="OUTER MEMBRANE PROTEIN RV1973"/>
    <property type="match status" value="1"/>
</dbReference>
<evidence type="ECO:0000313" key="4">
    <source>
        <dbReference type="EMBL" id="MBA8805059.1"/>
    </source>
</evidence>
<reference evidence="4 5" key="1">
    <citation type="submission" date="2020-07" db="EMBL/GenBank/DDBJ databases">
        <title>Sequencing the genomes of 1000 actinobacteria strains.</title>
        <authorList>
            <person name="Klenk H.-P."/>
        </authorList>
    </citation>
    <scope>NUCLEOTIDE SEQUENCE [LARGE SCALE GENOMIC DNA]</scope>
    <source>
        <strain evidence="4 5">DSM 21349</strain>
    </source>
</reference>
<dbReference type="GO" id="GO:0016020">
    <property type="term" value="C:membrane"/>
    <property type="evidence" value="ECO:0007669"/>
    <property type="project" value="UniProtKB-SubCell"/>
</dbReference>